<dbReference type="InterPro" id="IPR013785">
    <property type="entry name" value="Aldolase_TIM"/>
</dbReference>
<dbReference type="Gene3D" id="3.20.20.70">
    <property type="entry name" value="Aldolase class I"/>
    <property type="match status" value="1"/>
</dbReference>
<comment type="caution">
    <text evidence="2">The sequence shown here is derived from an EMBL/GenBank/DDBJ whole genome shotgun (WGS) entry which is preliminary data.</text>
</comment>
<keyword evidence="1" id="KW-0704">Schiff base</keyword>
<dbReference type="SUPFAM" id="SSF51569">
    <property type="entry name" value="Aldolase"/>
    <property type="match status" value="1"/>
</dbReference>
<dbReference type="PANTHER" id="PTHR10683">
    <property type="entry name" value="TRANSALDOLASE"/>
    <property type="match status" value="1"/>
</dbReference>
<dbReference type="InterPro" id="IPR001585">
    <property type="entry name" value="TAL/FSA"/>
</dbReference>
<dbReference type="RefSeq" id="WP_164243996.1">
    <property type="nucleotide sequence ID" value="NZ_JAAGMA010000117.1"/>
</dbReference>
<evidence type="ECO:0000313" key="3">
    <source>
        <dbReference type="Proteomes" id="UP000470446"/>
    </source>
</evidence>
<organism evidence="2 3">
    <name type="scientific">Streptomyces coelicoflavus</name>
    <dbReference type="NCBI Taxonomy" id="285562"/>
    <lineage>
        <taxon>Bacteria</taxon>
        <taxon>Bacillati</taxon>
        <taxon>Actinomycetota</taxon>
        <taxon>Actinomycetes</taxon>
        <taxon>Kitasatosporales</taxon>
        <taxon>Streptomycetaceae</taxon>
        <taxon>Streptomyces</taxon>
    </lineage>
</organism>
<accession>A0A7K3PDW7</accession>
<dbReference type="Proteomes" id="UP000470446">
    <property type="component" value="Unassembled WGS sequence"/>
</dbReference>
<protein>
    <recommendedName>
        <fullName evidence="4">Transaldolase</fullName>
    </recommendedName>
</protein>
<dbReference type="PANTHER" id="PTHR10683:SF31">
    <property type="entry name" value="TRANSALDOLASE"/>
    <property type="match status" value="1"/>
</dbReference>
<gene>
    <name evidence="2" type="ORF">G3I32_04120</name>
</gene>
<name>A0A7K3PDW7_9ACTN</name>
<dbReference type="EMBL" id="JAAGMA010000117">
    <property type="protein sequence ID" value="NEB08063.1"/>
    <property type="molecule type" value="Genomic_DNA"/>
</dbReference>
<dbReference type="Pfam" id="PF00923">
    <property type="entry name" value="TAL_FSA"/>
    <property type="match status" value="1"/>
</dbReference>
<proteinExistence type="predicted"/>
<dbReference type="GO" id="GO:0005975">
    <property type="term" value="P:carbohydrate metabolic process"/>
    <property type="evidence" value="ECO:0007669"/>
    <property type="project" value="InterPro"/>
</dbReference>
<sequence length="333" mass="35784">MSREAENLLRQLAAEGVSAWYEASRPEELDSAVLSSLLSAGFQSVRLPPGTARGLVQLACDLLLPAFVRSGGGLGQVSVPVDPRHAEEAGALLRGARALHRTMGRRNLTVRIPMTAAGVEVLADCLAEGIGVDATSVFSTDRYAEVLDAYMEGMERALVAGRWLSRIPAVTTVPVGVFDDDVDARLERLDVPQPREGAGQALARCLYRLREKRLTQDWWRVLRAGGALPPRLLWVGAGRRSVGDLVGWHTAHALTVPELEDAARREELRGDTLLNAGREGYGVLRLLEHLGARAGESVAALETAELDRLQSDWNLRTAPAAPACGGTARSPGP</sequence>
<dbReference type="AlphaFoldDB" id="A0A7K3PDW7"/>
<evidence type="ECO:0000256" key="1">
    <source>
        <dbReference type="ARBA" id="ARBA00023270"/>
    </source>
</evidence>
<evidence type="ECO:0000313" key="2">
    <source>
        <dbReference type="EMBL" id="NEB08063.1"/>
    </source>
</evidence>
<evidence type="ECO:0008006" key="4">
    <source>
        <dbReference type="Google" id="ProtNLM"/>
    </source>
</evidence>
<reference evidence="2 3" key="1">
    <citation type="submission" date="2020-01" db="EMBL/GenBank/DDBJ databases">
        <title>Insect and environment-associated Actinomycetes.</title>
        <authorList>
            <person name="Currrie C."/>
            <person name="Chevrette M."/>
            <person name="Carlson C."/>
            <person name="Stubbendieck R."/>
            <person name="Wendt-Pienkowski E."/>
        </authorList>
    </citation>
    <scope>NUCLEOTIDE SEQUENCE [LARGE SCALE GENOMIC DNA]</scope>
    <source>
        <strain evidence="2 3">SID14163</strain>
    </source>
</reference>